<dbReference type="OrthoDB" id="3261349at2759"/>
<dbReference type="Proteomes" id="UP000757232">
    <property type="component" value="Unassembled WGS sequence"/>
</dbReference>
<keyword evidence="1" id="KW-0472">Membrane</keyword>
<comment type="caution">
    <text evidence="2">The sequence shown here is derived from an EMBL/GenBank/DDBJ whole genome shotgun (WGS) entry which is preliminary data.</text>
</comment>
<protein>
    <submittedName>
        <fullName evidence="2">Uncharacterized protein</fullName>
    </submittedName>
</protein>
<feature type="transmembrane region" description="Helical" evidence="1">
    <location>
        <begin position="70"/>
        <end position="93"/>
    </location>
</feature>
<keyword evidence="1" id="KW-1133">Transmembrane helix</keyword>
<accession>A0A9Q5HW39</accession>
<evidence type="ECO:0000313" key="3">
    <source>
        <dbReference type="Proteomes" id="UP000757232"/>
    </source>
</evidence>
<sequence length="155" mass="17029">MNEAGRYGDSSLDSSFADLELGCGERIAAPWIVLMVCDATVFFLTLRKALQIWKLGASRLFQILIRDGSIFFFVMTMANLSNVLVLMLAPPFLKDVCTTFTSGISVTMASRLMLNIQNPTLLEEPITRSYCGTPEVGTLVANLAEDDTQFITSTT</sequence>
<feature type="transmembrane region" description="Helical" evidence="1">
    <location>
        <begin position="28"/>
        <end position="50"/>
    </location>
</feature>
<proteinExistence type="predicted"/>
<reference evidence="2" key="1">
    <citation type="submission" date="2016-06" db="EMBL/GenBank/DDBJ databases">
        <title>Draft Genome sequence of the fungus Inonotus baumii.</title>
        <authorList>
            <person name="Zhu H."/>
            <person name="Lin W."/>
        </authorList>
    </citation>
    <scope>NUCLEOTIDE SEQUENCE</scope>
    <source>
        <strain evidence="2">821</strain>
    </source>
</reference>
<dbReference type="EMBL" id="LNZH02000196">
    <property type="protein sequence ID" value="OCB87006.1"/>
    <property type="molecule type" value="Genomic_DNA"/>
</dbReference>
<name>A0A9Q5HW39_SANBA</name>
<evidence type="ECO:0000256" key="1">
    <source>
        <dbReference type="SAM" id="Phobius"/>
    </source>
</evidence>
<dbReference type="AlphaFoldDB" id="A0A9Q5HW39"/>
<keyword evidence="1" id="KW-0812">Transmembrane</keyword>
<keyword evidence="3" id="KW-1185">Reference proteome</keyword>
<organism evidence="2 3">
    <name type="scientific">Sanghuangporus baumii</name>
    <name type="common">Phellinus baumii</name>
    <dbReference type="NCBI Taxonomy" id="108892"/>
    <lineage>
        <taxon>Eukaryota</taxon>
        <taxon>Fungi</taxon>
        <taxon>Dikarya</taxon>
        <taxon>Basidiomycota</taxon>
        <taxon>Agaricomycotina</taxon>
        <taxon>Agaricomycetes</taxon>
        <taxon>Hymenochaetales</taxon>
        <taxon>Hymenochaetaceae</taxon>
        <taxon>Sanghuangporus</taxon>
    </lineage>
</organism>
<gene>
    <name evidence="2" type="ORF">A7U60_g5897</name>
</gene>
<evidence type="ECO:0000313" key="2">
    <source>
        <dbReference type="EMBL" id="OCB87006.1"/>
    </source>
</evidence>